<dbReference type="AlphaFoldDB" id="A0A2K8KSN4"/>
<sequence length="114" mass="12490">MKATIYHNPSCSKSRQALALLTQQGIDIELRDYRRVPPNVIELRALLASLKRPAHDLLRSKDAEYTLAGLSPAASDEAIFAAISAYPKLLERPIVVTAKGARIGRPTDALLEIL</sequence>
<keyword evidence="6" id="KW-1185">Reference proteome</keyword>
<dbReference type="GO" id="GO:0008794">
    <property type="term" value="F:arsenate reductase (glutaredoxin) activity"/>
    <property type="evidence" value="ECO:0007669"/>
    <property type="project" value="UniProtKB-UniRule"/>
</dbReference>
<dbReference type="Pfam" id="PF03960">
    <property type="entry name" value="ArsC"/>
    <property type="match status" value="1"/>
</dbReference>
<dbReference type="InterPro" id="IPR036249">
    <property type="entry name" value="Thioredoxin-like_sf"/>
</dbReference>
<name>A0A2K8KSN4_9GAMM</name>
<dbReference type="InterPro" id="IPR006659">
    <property type="entry name" value="Arsenate_reductase"/>
</dbReference>
<dbReference type="OrthoDB" id="9790554at2"/>
<keyword evidence="2 4" id="KW-0560">Oxidoreductase</keyword>
<evidence type="ECO:0000256" key="4">
    <source>
        <dbReference type="RuleBase" id="RU362029"/>
    </source>
</evidence>
<comment type="catalytic activity">
    <reaction evidence="4">
        <text>[glutaredoxin]-dithiol + arsenate + glutathione + H(+) = glutathionyl-S-S-[glutaredoxin] + arsenite + H2O</text>
        <dbReference type="Rhea" id="RHEA:22016"/>
        <dbReference type="Rhea" id="RHEA-COMP:10729"/>
        <dbReference type="Rhea" id="RHEA-COMP:17668"/>
        <dbReference type="ChEBI" id="CHEBI:15377"/>
        <dbReference type="ChEBI" id="CHEBI:15378"/>
        <dbReference type="ChEBI" id="CHEBI:29242"/>
        <dbReference type="ChEBI" id="CHEBI:29950"/>
        <dbReference type="ChEBI" id="CHEBI:48597"/>
        <dbReference type="ChEBI" id="CHEBI:57925"/>
        <dbReference type="ChEBI" id="CHEBI:146199"/>
        <dbReference type="EC" id="1.20.4.1"/>
    </reaction>
</comment>
<dbReference type="PROSITE" id="PS51353">
    <property type="entry name" value="ARSC"/>
    <property type="match status" value="1"/>
</dbReference>
<dbReference type="PANTHER" id="PTHR30041">
    <property type="entry name" value="ARSENATE REDUCTASE"/>
    <property type="match status" value="1"/>
</dbReference>
<reference evidence="5 6" key="1">
    <citation type="journal article" date="2017" name="Environ. Microbiol.">
        <title>Genomic and physiological analyses of 'Reinekea forsetii' reveal a versatile opportunistic lifestyle during spring algae blooms.</title>
        <authorList>
            <person name="Avci B."/>
            <person name="Hahnke R.L."/>
            <person name="Chafee M."/>
            <person name="Fischer T."/>
            <person name="Gruber-Vodicka H."/>
            <person name="Tegetmeyer H.E."/>
            <person name="Harder J."/>
            <person name="Fuchs B.M."/>
            <person name="Amann R.I."/>
            <person name="Teeling H."/>
        </authorList>
    </citation>
    <scope>NUCLEOTIDE SEQUENCE [LARGE SCALE GENOMIC DNA]</scope>
    <source>
        <strain evidence="5 6">Hel1_31_D35</strain>
    </source>
</reference>
<evidence type="ECO:0000313" key="5">
    <source>
        <dbReference type="EMBL" id="ATX76881.1"/>
    </source>
</evidence>
<dbReference type="EMBL" id="CP011797">
    <property type="protein sequence ID" value="ATX76881.1"/>
    <property type="molecule type" value="Genomic_DNA"/>
</dbReference>
<gene>
    <name evidence="5" type="ORF">REIFOR_01743</name>
</gene>
<dbReference type="Gene3D" id="3.40.30.10">
    <property type="entry name" value="Glutaredoxin"/>
    <property type="match status" value="1"/>
</dbReference>
<dbReference type="RefSeq" id="WP_100257189.1">
    <property type="nucleotide sequence ID" value="NZ_CP011797.1"/>
</dbReference>
<dbReference type="Proteomes" id="UP000229757">
    <property type="component" value="Chromosome"/>
</dbReference>
<evidence type="ECO:0000256" key="2">
    <source>
        <dbReference type="ARBA" id="ARBA00023002"/>
    </source>
</evidence>
<organism evidence="5 6">
    <name type="scientific">Reinekea forsetii</name>
    <dbReference type="NCBI Taxonomy" id="1336806"/>
    <lineage>
        <taxon>Bacteria</taxon>
        <taxon>Pseudomonadati</taxon>
        <taxon>Pseudomonadota</taxon>
        <taxon>Gammaproteobacteria</taxon>
        <taxon>Oceanospirillales</taxon>
        <taxon>Saccharospirillaceae</taxon>
        <taxon>Reinekea</taxon>
    </lineage>
</organism>
<dbReference type="PANTHER" id="PTHR30041:SF4">
    <property type="entry name" value="ARSENATE REDUCTASE"/>
    <property type="match status" value="1"/>
</dbReference>
<accession>A0A2K8KSN4</accession>
<protein>
    <recommendedName>
        <fullName evidence="4">Arsenate reductase</fullName>
        <ecNumber evidence="4">1.20.4.1</ecNumber>
    </recommendedName>
</protein>
<dbReference type="NCBIfam" id="TIGR00014">
    <property type="entry name" value="arsC"/>
    <property type="match status" value="1"/>
</dbReference>
<evidence type="ECO:0000256" key="3">
    <source>
        <dbReference type="PROSITE-ProRule" id="PRU01282"/>
    </source>
</evidence>
<dbReference type="InterPro" id="IPR006660">
    <property type="entry name" value="Arsenate_reductase-like"/>
</dbReference>
<proteinExistence type="inferred from homology"/>
<dbReference type="KEGG" id="rfo:REIFOR_01743"/>
<dbReference type="SUPFAM" id="SSF52833">
    <property type="entry name" value="Thioredoxin-like"/>
    <property type="match status" value="1"/>
</dbReference>
<dbReference type="EC" id="1.20.4.1" evidence="4"/>
<evidence type="ECO:0000256" key="1">
    <source>
        <dbReference type="ARBA" id="ARBA00007198"/>
    </source>
</evidence>
<evidence type="ECO:0000313" key="6">
    <source>
        <dbReference type="Proteomes" id="UP000229757"/>
    </source>
</evidence>
<dbReference type="CDD" id="cd03034">
    <property type="entry name" value="ArsC_ArsC"/>
    <property type="match status" value="1"/>
</dbReference>
<comment type="similarity">
    <text evidence="1 3 4">Belongs to the ArsC family.</text>
</comment>